<evidence type="ECO:0000313" key="2">
    <source>
        <dbReference type="EMBL" id="WGD42242.1"/>
    </source>
</evidence>
<reference evidence="2 3" key="1">
    <citation type="submission" date="2023-03" db="EMBL/GenBank/DDBJ databases">
        <authorList>
            <person name="Mo P."/>
        </authorList>
    </citation>
    <scope>NUCLEOTIDE SEQUENCE [LARGE SCALE GENOMIC DNA]</scope>
    <source>
        <strain evidence="2 3">HUAS 5</strain>
    </source>
</reference>
<keyword evidence="1" id="KW-0812">Transmembrane</keyword>
<keyword evidence="1" id="KW-1133">Transmembrane helix</keyword>
<name>A0ABY8K1W1_9ACTN</name>
<dbReference type="Proteomes" id="UP001216440">
    <property type="component" value="Chromosome"/>
</dbReference>
<sequence>MFSVAWGVFATAFGWIVATDFRGAAHRFHAMSRAATPFGGAGASCVGVGFLRAVAGVFGLIGPFVLGAGLLDLWRGEAGPGGLPPVPSLPAWLLVCEALVAGVGLWMTWRRSGMLRREWDAGTALRRAAVVVLTASVAAFLVMLSLGQGGWAVVSWLVGGLCSLTLLLGRRTDQPSAAGPAPADS</sequence>
<dbReference type="EMBL" id="CP121682">
    <property type="protein sequence ID" value="WGD42242.1"/>
    <property type="molecule type" value="Genomic_DNA"/>
</dbReference>
<dbReference type="RefSeq" id="WP_279335295.1">
    <property type="nucleotide sequence ID" value="NZ_CP121682.1"/>
</dbReference>
<feature type="transmembrane region" description="Helical" evidence="1">
    <location>
        <begin position="89"/>
        <end position="107"/>
    </location>
</feature>
<evidence type="ECO:0000256" key="1">
    <source>
        <dbReference type="SAM" id="Phobius"/>
    </source>
</evidence>
<keyword evidence="1" id="KW-0472">Membrane</keyword>
<accession>A0ABY8K1W1</accession>
<gene>
    <name evidence="2" type="ORF">PYS65_20025</name>
</gene>
<feature type="transmembrane region" description="Helical" evidence="1">
    <location>
        <begin position="46"/>
        <end position="69"/>
    </location>
</feature>
<organism evidence="2 3">
    <name type="scientific">Streptomyces cathayae</name>
    <dbReference type="NCBI Taxonomy" id="3031124"/>
    <lineage>
        <taxon>Bacteria</taxon>
        <taxon>Bacillati</taxon>
        <taxon>Actinomycetota</taxon>
        <taxon>Actinomycetes</taxon>
        <taxon>Kitasatosporales</taxon>
        <taxon>Streptomycetaceae</taxon>
        <taxon>Streptomyces</taxon>
    </lineage>
</organism>
<evidence type="ECO:0000313" key="3">
    <source>
        <dbReference type="Proteomes" id="UP001216440"/>
    </source>
</evidence>
<protein>
    <submittedName>
        <fullName evidence="2">Uncharacterized protein</fullName>
    </submittedName>
</protein>
<proteinExistence type="predicted"/>
<feature type="transmembrane region" description="Helical" evidence="1">
    <location>
        <begin position="6"/>
        <end position="25"/>
    </location>
</feature>
<keyword evidence="3" id="KW-1185">Reference proteome</keyword>
<feature type="transmembrane region" description="Helical" evidence="1">
    <location>
        <begin position="128"/>
        <end position="146"/>
    </location>
</feature>
<feature type="transmembrane region" description="Helical" evidence="1">
    <location>
        <begin position="152"/>
        <end position="169"/>
    </location>
</feature>